<dbReference type="InterPro" id="IPR009057">
    <property type="entry name" value="Homeodomain-like_sf"/>
</dbReference>
<dbReference type="InterPro" id="IPR020449">
    <property type="entry name" value="Tscrpt_reg_AraC-type_HTH"/>
</dbReference>
<dbReference type="InterPro" id="IPR029062">
    <property type="entry name" value="Class_I_gatase-like"/>
</dbReference>
<name>A0ABT8TIJ6_9GAMM</name>
<comment type="caution">
    <text evidence="5">The sequence shown here is derived from an EMBL/GenBank/DDBJ whole genome shotgun (WGS) entry which is preliminary data.</text>
</comment>
<evidence type="ECO:0000259" key="4">
    <source>
        <dbReference type="PROSITE" id="PS01124"/>
    </source>
</evidence>
<sequence length="331" mass="38002">METTKITFILTDNMLATGTVLPMEMLHTASLASARRDKKASPRLEIRTASIDAAVPQGPHGFTWQPELSLEQARDSDIIYLPALWRNPRPTLQRSQPLIQWLRECHQQGAILCAVSTGCCFMAEAGLLDGRVATTHWHYFDQFQKDYPNVDLKRQHFITQAGRVYCAASVNSLADLTVHFIGRFLDRSLASHVERHFSHEIRRSYESMAYYEDADHPHPDEQIVQVQMWLRDNYARNITMSTLAKRFDMSTRTLNRRFKSATGSTPLAYLRRTRINTAKDLLKTSNLSIAEIAERTGYQDTTYFTELFKSQLDTTPSDYRSTVRAKLFRTS</sequence>
<evidence type="ECO:0000256" key="2">
    <source>
        <dbReference type="ARBA" id="ARBA00023125"/>
    </source>
</evidence>
<dbReference type="SUPFAM" id="SSF52317">
    <property type="entry name" value="Class I glutamine amidotransferase-like"/>
    <property type="match status" value="1"/>
</dbReference>
<proteinExistence type="predicted"/>
<protein>
    <submittedName>
        <fullName evidence="5">Helix-turn-helix domain-containing protein</fullName>
    </submittedName>
</protein>
<dbReference type="Proteomes" id="UP001168380">
    <property type="component" value="Unassembled WGS sequence"/>
</dbReference>
<organism evidence="5 6">
    <name type="scientific">Gilvimarinus algae</name>
    <dbReference type="NCBI Taxonomy" id="3058037"/>
    <lineage>
        <taxon>Bacteria</taxon>
        <taxon>Pseudomonadati</taxon>
        <taxon>Pseudomonadota</taxon>
        <taxon>Gammaproteobacteria</taxon>
        <taxon>Cellvibrionales</taxon>
        <taxon>Cellvibrionaceae</taxon>
        <taxon>Gilvimarinus</taxon>
    </lineage>
</organism>
<dbReference type="PRINTS" id="PR00032">
    <property type="entry name" value="HTHARAC"/>
</dbReference>
<accession>A0ABT8TIJ6</accession>
<dbReference type="PANTHER" id="PTHR43130:SF11">
    <property type="entry name" value="TRANSCRIPTIONAL REGULATORY PROTEIN"/>
    <property type="match status" value="1"/>
</dbReference>
<dbReference type="PROSITE" id="PS00041">
    <property type="entry name" value="HTH_ARAC_FAMILY_1"/>
    <property type="match status" value="1"/>
</dbReference>
<dbReference type="Pfam" id="PF12833">
    <property type="entry name" value="HTH_18"/>
    <property type="match status" value="1"/>
</dbReference>
<dbReference type="InterPro" id="IPR018062">
    <property type="entry name" value="HTH_AraC-typ_CS"/>
</dbReference>
<dbReference type="Pfam" id="PF01965">
    <property type="entry name" value="DJ-1_PfpI"/>
    <property type="match status" value="1"/>
</dbReference>
<dbReference type="InterPro" id="IPR018060">
    <property type="entry name" value="HTH_AraC"/>
</dbReference>
<keyword evidence="1" id="KW-0805">Transcription regulation</keyword>
<dbReference type="SUPFAM" id="SSF46689">
    <property type="entry name" value="Homeodomain-like"/>
    <property type="match status" value="2"/>
</dbReference>
<keyword evidence="2" id="KW-0238">DNA-binding</keyword>
<dbReference type="Gene3D" id="1.10.10.60">
    <property type="entry name" value="Homeodomain-like"/>
    <property type="match status" value="2"/>
</dbReference>
<keyword evidence="3" id="KW-0804">Transcription</keyword>
<dbReference type="PROSITE" id="PS01124">
    <property type="entry name" value="HTH_ARAC_FAMILY_2"/>
    <property type="match status" value="1"/>
</dbReference>
<dbReference type="PANTHER" id="PTHR43130">
    <property type="entry name" value="ARAC-FAMILY TRANSCRIPTIONAL REGULATOR"/>
    <property type="match status" value="1"/>
</dbReference>
<dbReference type="CDD" id="cd03138">
    <property type="entry name" value="GATase1_AraC_2"/>
    <property type="match status" value="1"/>
</dbReference>
<feature type="domain" description="HTH araC/xylS-type" evidence="4">
    <location>
        <begin position="224"/>
        <end position="322"/>
    </location>
</feature>
<evidence type="ECO:0000313" key="5">
    <source>
        <dbReference type="EMBL" id="MDO3383927.1"/>
    </source>
</evidence>
<dbReference type="InterPro" id="IPR002818">
    <property type="entry name" value="DJ-1/PfpI"/>
</dbReference>
<reference evidence="5" key="1">
    <citation type="submission" date="2023-07" db="EMBL/GenBank/DDBJ databases">
        <title>Gilvimarinus algae sp. nov., isolated from the surface of Kelp.</title>
        <authorList>
            <person name="Sun Y.Y."/>
            <person name="Gong Y."/>
            <person name="Du Z.J."/>
        </authorList>
    </citation>
    <scope>NUCLEOTIDE SEQUENCE</scope>
    <source>
        <strain evidence="5">SDUM040014</strain>
    </source>
</reference>
<dbReference type="SMART" id="SM00342">
    <property type="entry name" value="HTH_ARAC"/>
    <property type="match status" value="1"/>
</dbReference>
<gene>
    <name evidence="5" type="ORF">QWI16_17225</name>
</gene>
<keyword evidence="6" id="KW-1185">Reference proteome</keyword>
<evidence type="ECO:0000313" key="6">
    <source>
        <dbReference type="Proteomes" id="UP001168380"/>
    </source>
</evidence>
<dbReference type="EMBL" id="JAULRT010000062">
    <property type="protein sequence ID" value="MDO3383927.1"/>
    <property type="molecule type" value="Genomic_DNA"/>
</dbReference>
<evidence type="ECO:0000256" key="1">
    <source>
        <dbReference type="ARBA" id="ARBA00023015"/>
    </source>
</evidence>
<dbReference type="InterPro" id="IPR052158">
    <property type="entry name" value="INH-QAR"/>
</dbReference>
<evidence type="ECO:0000256" key="3">
    <source>
        <dbReference type="ARBA" id="ARBA00023163"/>
    </source>
</evidence>
<dbReference type="RefSeq" id="WP_302715066.1">
    <property type="nucleotide sequence ID" value="NZ_JAULRT010000062.1"/>
</dbReference>
<dbReference type="Gene3D" id="3.40.50.880">
    <property type="match status" value="1"/>
</dbReference>